<organism evidence="3 4">
    <name type="scientific">Sphingomonas leidyi</name>
    <dbReference type="NCBI Taxonomy" id="68569"/>
    <lineage>
        <taxon>Bacteria</taxon>
        <taxon>Pseudomonadati</taxon>
        <taxon>Pseudomonadota</taxon>
        <taxon>Alphaproteobacteria</taxon>
        <taxon>Sphingomonadales</taxon>
        <taxon>Sphingomonadaceae</taxon>
        <taxon>Sphingomonas</taxon>
    </lineage>
</organism>
<dbReference type="InterPro" id="IPR036034">
    <property type="entry name" value="PDZ_sf"/>
</dbReference>
<evidence type="ECO:0000259" key="2">
    <source>
        <dbReference type="PROSITE" id="PS50106"/>
    </source>
</evidence>
<dbReference type="EMBL" id="JAASQV010000005">
    <property type="protein sequence ID" value="NIJ66922.1"/>
    <property type="molecule type" value="Genomic_DNA"/>
</dbReference>
<dbReference type="Pfam" id="PF17899">
    <property type="entry name" value="Peptidase_M61_N"/>
    <property type="match status" value="1"/>
</dbReference>
<dbReference type="Pfam" id="PF05299">
    <property type="entry name" value="Peptidase_M61"/>
    <property type="match status" value="1"/>
</dbReference>
<keyword evidence="3" id="KW-0378">Hydrolase</keyword>
<feature type="domain" description="PDZ" evidence="2">
    <location>
        <begin position="536"/>
        <end position="600"/>
    </location>
</feature>
<dbReference type="AlphaFoldDB" id="A0A7X5V2X1"/>
<keyword evidence="1" id="KW-0732">Signal</keyword>
<dbReference type="PIRSF" id="PIRSF016493">
    <property type="entry name" value="Glycyl_aminpptds"/>
    <property type="match status" value="1"/>
</dbReference>
<dbReference type="InterPro" id="IPR024191">
    <property type="entry name" value="Peptidase_M61"/>
</dbReference>
<name>A0A7X5V2X1_9SPHN</name>
<dbReference type="SMART" id="SM00228">
    <property type="entry name" value="PDZ"/>
    <property type="match status" value="1"/>
</dbReference>
<protein>
    <submittedName>
        <fullName evidence="3">Putative metalloprotease with PDZ domain</fullName>
    </submittedName>
</protein>
<dbReference type="GO" id="GO:0006508">
    <property type="term" value="P:proteolysis"/>
    <property type="evidence" value="ECO:0007669"/>
    <property type="project" value="UniProtKB-KW"/>
</dbReference>
<dbReference type="InterPro" id="IPR001478">
    <property type="entry name" value="PDZ"/>
</dbReference>
<dbReference type="Proteomes" id="UP000564677">
    <property type="component" value="Unassembled WGS sequence"/>
</dbReference>
<dbReference type="InterPro" id="IPR007963">
    <property type="entry name" value="Peptidase_M61_catalytic"/>
</dbReference>
<keyword evidence="3" id="KW-0482">Metalloprotease</keyword>
<evidence type="ECO:0000313" key="4">
    <source>
        <dbReference type="Proteomes" id="UP000564677"/>
    </source>
</evidence>
<evidence type="ECO:0000313" key="3">
    <source>
        <dbReference type="EMBL" id="NIJ66922.1"/>
    </source>
</evidence>
<dbReference type="InterPro" id="IPR027268">
    <property type="entry name" value="Peptidase_M4/M1_CTD_sf"/>
</dbReference>
<evidence type="ECO:0000256" key="1">
    <source>
        <dbReference type="SAM" id="SignalP"/>
    </source>
</evidence>
<dbReference type="Gene3D" id="2.30.42.10">
    <property type="match status" value="1"/>
</dbReference>
<dbReference type="InterPro" id="IPR040756">
    <property type="entry name" value="Peptidase_M61_N"/>
</dbReference>
<dbReference type="RefSeq" id="WP_167301242.1">
    <property type="nucleotide sequence ID" value="NZ_JAASQV010000005.1"/>
</dbReference>
<dbReference type="SUPFAM" id="SSF50156">
    <property type="entry name" value="PDZ domain-like"/>
    <property type="match status" value="1"/>
</dbReference>
<reference evidence="3 4" key="1">
    <citation type="submission" date="2020-03" db="EMBL/GenBank/DDBJ databases">
        <title>Genomic Encyclopedia of Type Strains, Phase IV (KMG-IV): sequencing the most valuable type-strain genomes for metagenomic binning, comparative biology and taxonomic classification.</title>
        <authorList>
            <person name="Goeker M."/>
        </authorList>
    </citation>
    <scope>NUCLEOTIDE SEQUENCE [LARGE SCALE GENOMIC DNA]</scope>
    <source>
        <strain evidence="3 4">DSM 4733</strain>
    </source>
</reference>
<dbReference type="GO" id="GO:0008237">
    <property type="term" value="F:metallopeptidase activity"/>
    <property type="evidence" value="ECO:0007669"/>
    <property type="project" value="UniProtKB-KW"/>
</dbReference>
<dbReference type="Gene3D" id="1.10.390.10">
    <property type="entry name" value="Neutral Protease Domain 2"/>
    <property type="match status" value="1"/>
</dbReference>
<comment type="caution">
    <text evidence="3">The sequence shown here is derived from an EMBL/GenBank/DDBJ whole genome shotgun (WGS) entry which is preliminary data.</text>
</comment>
<gene>
    <name evidence="3" type="ORF">FHR20_003900</name>
</gene>
<proteinExistence type="predicted"/>
<keyword evidence="4" id="KW-1185">Reference proteome</keyword>
<dbReference type="Gene3D" id="2.60.40.3650">
    <property type="match status" value="1"/>
</dbReference>
<keyword evidence="3" id="KW-0645">Protease</keyword>
<sequence>MIRALAAAALLASVSAPALAQNATAQNSAPAQTAPYPSTIPDARDIPYPGTLTLDIDATDVARGIFNVKETIPVAKSGHMVLLYPKWIPGKHGPRGEIEKLGGLVIRGNGKVIPWKRDPVDVFAFHIDVPAGVRKLDLSFNFVSATVADQGRIVMTPNLMSLQFFSLSLYPAGYFVRRVPIQAKVTYPEGWTASSAVDARVSGNVYTYDKTNYDVLMDSPVLAGRYYRQLKLTDRVSVETYADTAEELAATPEQVDKLKNLVDQAVKTFGVEHYDHYRFLFSISDELGGIGVEHHRSSENGTGLGFFTKWDEKATSRNLLPHEYTHSWDGKFRRGADLWTPDYRVPMRGSLLWVYEGQTQFWGYVFQARSGLVSKADTLDAYANIAATLDNRQGRTWRPLVDTTNDPVISPRAPKGWVSWQRSEDYYNEGLLVWMEADSILREKSGGTKSIDDFARIFFGGRDGDYGELTYTFDDVAATLNQVVPWDWKKFLDERVNQVSERAPLKGFERNGYKLVYTEHPNKATPKTATDLSYSLGLSIGPKGISGVMWGSPAFDAGITLADEVVAVNGQAFTGDKLKDAVKAAKATKDPIRLTLKRGSRYRDVAIDYHDGLRYPHLEKTTEGEAGLDKLLQPK</sequence>
<dbReference type="PROSITE" id="PS50106">
    <property type="entry name" value="PDZ"/>
    <property type="match status" value="1"/>
</dbReference>
<accession>A0A7X5V2X1</accession>
<feature type="chain" id="PRO_5031105897" evidence="1">
    <location>
        <begin position="21"/>
        <end position="635"/>
    </location>
</feature>
<feature type="signal peptide" evidence="1">
    <location>
        <begin position="1"/>
        <end position="20"/>
    </location>
</feature>